<dbReference type="InterPro" id="IPR044672">
    <property type="entry name" value="MOCS2A"/>
</dbReference>
<dbReference type="PANTHER" id="PTHR33359">
    <property type="entry name" value="MOLYBDOPTERIN SYNTHASE SULFUR CARRIER SUBUNIT"/>
    <property type="match status" value="1"/>
</dbReference>
<gene>
    <name evidence="4" type="primary">moaD</name>
    <name evidence="4" type="ORF">QR721_04850</name>
</gene>
<reference evidence="4" key="1">
    <citation type="submission" date="2023-06" db="EMBL/GenBank/DDBJ databases">
        <title>A Treasure from Seagulls: Isolation and Description of Aciduricobacillus qingdaonensis gen. nov., sp. nov., a Rare Obligately Uric Acid-utilizing Member in the Family Bacillaceae.</title>
        <authorList>
            <person name="Liu W."/>
            <person name="Wang B."/>
        </authorList>
    </citation>
    <scope>NUCLEOTIDE SEQUENCE</scope>
    <source>
        <strain evidence="4">44XB</strain>
    </source>
</reference>
<dbReference type="PANTHER" id="PTHR33359:SF1">
    <property type="entry name" value="MOLYBDOPTERIN SYNTHASE SULFUR CARRIER SUBUNIT"/>
    <property type="match status" value="1"/>
</dbReference>
<dbReference type="SUPFAM" id="SSF54285">
    <property type="entry name" value="MoaD/ThiS"/>
    <property type="match status" value="1"/>
</dbReference>
<dbReference type="RefSeq" id="WP_348029331.1">
    <property type="nucleotide sequence ID" value="NZ_CP129113.1"/>
</dbReference>
<dbReference type="Gene3D" id="3.10.20.30">
    <property type="match status" value="1"/>
</dbReference>
<sequence length="77" mass="8140">MIEVLFFAGLKEEAGMASMQVDAIGMTVEEMCEKYLVKLNLPSLDKAMTAINEEYAPGSAVLNSGDVVAFIPPVSGG</sequence>
<keyword evidence="1" id="KW-0547">Nucleotide-binding</keyword>
<evidence type="ECO:0000256" key="2">
    <source>
        <dbReference type="ARBA" id="ARBA00024200"/>
    </source>
</evidence>
<evidence type="ECO:0000313" key="4">
    <source>
        <dbReference type="EMBL" id="WLV25540.1"/>
    </source>
</evidence>
<comment type="similarity">
    <text evidence="2">Belongs to the MoaD family.</text>
</comment>
<dbReference type="InterPro" id="IPR016155">
    <property type="entry name" value="Mopterin_synth/thiamin_S_b"/>
</dbReference>
<dbReference type="CDD" id="cd00754">
    <property type="entry name" value="Ubl_MoaD"/>
    <property type="match status" value="1"/>
</dbReference>
<evidence type="ECO:0000256" key="1">
    <source>
        <dbReference type="ARBA" id="ARBA00022741"/>
    </source>
</evidence>
<protein>
    <recommendedName>
        <fullName evidence="3">Molybdopterin synthase sulfur carrier subunit</fullName>
    </recommendedName>
</protein>
<accession>A0ABY9KXZ3</accession>
<dbReference type="Pfam" id="PF02597">
    <property type="entry name" value="ThiS"/>
    <property type="match status" value="1"/>
</dbReference>
<dbReference type="NCBIfam" id="TIGR01682">
    <property type="entry name" value="moaD"/>
    <property type="match status" value="1"/>
</dbReference>
<dbReference type="Proteomes" id="UP001180087">
    <property type="component" value="Chromosome"/>
</dbReference>
<dbReference type="InterPro" id="IPR003749">
    <property type="entry name" value="ThiS/MoaD-like"/>
</dbReference>
<keyword evidence="5" id="KW-1185">Reference proteome</keyword>
<evidence type="ECO:0000313" key="5">
    <source>
        <dbReference type="Proteomes" id="UP001180087"/>
    </source>
</evidence>
<name>A0ABY9KXZ3_9BACI</name>
<dbReference type="EMBL" id="CP129113">
    <property type="protein sequence ID" value="WLV25540.1"/>
    <property type="molecule type" value="Genomic_DNA"/>
</dbReference>
<dbReference type="InterPro" id="IPR012675">
    <property type="entry name" value="Beta-grasp_dom_sf"/>
</dbReference>
<evidence type="ECO:0000256" key="3">
    <source>
        <dbReference type="ARBA" id="ARBA00024247"/>
    </source>
</evidence>
<proteinExistence type="inferred from homology"/>
<organism evidence="4 5">
    <name type="scientific">Aciduricibacillus chroicocephali</name>
    <dbReference type="NCBI Taxonomy" id="3054939"/>
    <lineage>
        <taxon>Bacteria</taxon>
        <taxon>Bacillati</taxon>
        <taxon>Bacillota</taxon>
        <taxon>Bacilli</taxon>
        <taxon>Bacillales</taxon>
        <taxon>Bacillaceae</taxon>
        <taxon>Aciduricibacillus</taxon>
    </lineage>
</organism>